<evidence type="ECO:0000259" key="10">
    <source>
        <dbReference type="PROSITE" id="PS50878"/>
    </source>
</evidence>
<sequence length="284" mass="32930">MKDNFLANIAIPLAVKGFVKGENYNKYLIEHIKKTSYLRADIKGFFDTITIDQVKVMLKEFINIDEVIDIIIDIVMLDDKLPQGAVTSPSISNAIFKRIDQRITKYCQEFDVSYTRYADDMLFSSDKIDFGKDNFFYSMIKKIMKENGFECNYNKKKTENGKMCLGGFVIQNDVHLSRAKLNNINKLIYFFRENKNFNSNKYSVDRQILGRANWLQEVTDLKLKVKGSIKTFETVIQLLDYLCGYRAFLISIVKNNISSTSYTVILSKKIKNIEKIIDVVIEKV</sequence>
<evidence type="ECO:0000256" key="4">
    <source>
        <dbReference type="ARBA" id="ARBA00022723"/>
    </source>
</evidence>
<keyword evidence="4" id="KW-0479">Metal-binding</keyword>
<gene>
    <name evidence="11" type="ORF">CTER_2880</name>
</gene>
<evidence type="ECO:0000313" key="12">
    <source>
        <dbReference type="Proteomes" id="UP000014155"/>
    </source>
</evidence>
<proteinExistence type="inferred from homology"/>
<evidence type="ECO:0000313" key="11">
    <source>
        <dbReference type="EMBL" id="EMS71283.1"/>
    </source>
</evidence>
<dbReference type="PROSITE" id="PS50878">
    <property type="entry name" value="RT_POL"/>
    <property type="match status" value="1"/>
</dbReference>
<dbReference type="GO" id="GO:0003723">
    <property type="term" value="F:RNA binding"/>
    <property type="evidence" value="ECO:0007669"/>
    <property type="project" value="InterPro"/>
</dbReference>
<dbReference type="Proteomes" id="UP000014155">
    <property type="component" value="Unassembled WGS sequence"/>
</dbReference>
<dbReference type="Pfam" id="PF00078">
    <property type="entry name" value="RVT_1"/>
    <property type="match status" value="1"/>
</dbReference>
<reference evidence="11 12" key="1">
    <citation type="journal article" date="2013" name="Genome Announc.">
        <title>Draft Genome Sequence of the Cellulolytic, Mesophilic, Anaerobic Bacterium Clostridium termitidis Strain CT1112 (DSM 5398).</title>
        <authorList>
            <person name="Lal S."/>
            <person name="Ramachandran U."/>
            <person name="Zhang X."/>
            <person name="Munir R."/>
            <person name="Sparling R."/>
            <person name="Levin D.B."/>
        </authorList>
    </citation>
    <scope>NUCLEOTIDE SEQUENCE [LARGE SCALE GENOMIC DNA]</scope>
    <source>
        <strain evidence="11 12">CT1112</strain>
    </source>
</reference>
<dbReference type="PRINTS" id="PR00866">
    <property type="entry name" value="RNADNAPOLMS"/>
</dbReference>
<evidence type="ECO:0000256" key="6">
    <source>
        <dbReference type="ARBA" id="ARBA00022918"/>
    </source>
</evidence>
<protein>
    <recommendedName>
        <fullName evidence="1">RNA-directed DNA polymerase</fullName>
        <ecNumber evidence="1">2.7.7.49</ecNumber>
    </recommendedName>
</protein>
<dbReference type="InterPro" id="IPR051083">
    <property type="entry name" value="GrpII_Intron_Splice-Mob/Def"/>
</dbReference>
<feature type="domain" description="Reverse transcriptase" evidence="10">
    <location>
        <begin position="1"/>
        <end position="170"/>
    </location>
</feature>
<keyword evidence="6" id="KW-0695">RNA-directed DNA polymerase</keyword>
<comment type="caution">
    <text evidence="11">The sequence shown here is derived from an EMBL/GenBank/DDBJ whole genome shotgun (WGS) entry which is preliminary data.</text>
</comment>
<dbReference type="AlphaFoldDB" id="S0FS27"/>
<dbReference type="GO" id="GO:0003964">
    <property type="term" value="F:RNA-directed DNA polymerase activity"/>
    <property type="evidence" value="ECO:0007669"/>
    <property type="project" value="UniProtKB-KW"/>
</dbReference>
<dbReference type="GO" id="GO:0051607">
    <property type="term" value="P:defense response to virus"/>
    <property type="evidence" value="ECO:0007669"/>
    <property type="project" value="UniProtKB-KW"/>
</dbReference>
<keyword evidence="12" id="KW-1185">Reference proteome</keyword>
<comment type="catalytic activity">
    <reaction evidence="9">
        <text>DNA(n) + a 2'-deoxyribonucleoside 5'-triphosphate = DNA(n+1) + diphosphate</text>
        <dbReference type="Rhea" id="RHEA:22508"/>
        <dbReference type="Rhea" id="RHEA-COMP:17339"/>
        <dbReference type="Rhea" id="RHEA-COMP:17340"/>
        <dbReference type="ChEBI" id="CHEBI:33019"/>
        <dbReference type="ChEBI" id="CHEBI:61560"/>
        <dbReference type="ChEBI" id="CHEBI:173112"/>
        <dbReference type="EC" id="2.7.7.49"/>
    </reaction>
</comment>
<keyword evidence="5" id="KW-0460">Magnesium</keyword>
<name>S0FS27_RUMCE</name>
<dbReference type="EC" id="2.7.7.49" evidence="1"/>
<evidence type="ECO:0000256" key="7">
    <source>
        <dbReference type="ARBA" id="ARBA00023118"/>
    </source>
</evidence>
<dbReference type="STRING" id="1195236.CTER_2880"/>
<evidence type="ECO:0000256" key="8">
    <source>
        <dbReference type="ARBA" id="ARBA00034120"/>
    </source>
</evidence>
<dbReference type="GO" id="GO:0046872">
    <property type="term" value="F:metal ion binding"/>
    <property type="evidence" value="ECO:0007669"/>
    <property type="project" value="UniProtKB-KW"/>
</dbReference>
<dbReference type="InterPro" id="IPR000123">
    <property type="entry name" value="Reverse_transcriptase_msDNA"/>
</dbReference>
<dbReference type="InterPro" id="IPR000477">
    <property type="entry name" value="RT_dom"/>
</dbReference>
<accession>S0FS27</accession>
<keyword evidence="7" id="KW-0051">Antiviral defense</keyword>
<dbReference type="InterPro" id="IPR043502">
    <property type="entry name" value="DNA/RNA_pol_sf"/>
</dbReference>
<evidence type="ECO:0000256" key="3">
    <source>
        <dbReference type="ARBA" id="ARBA00022695"/>
    </source>
</evidence>
<dbReference type="RefSeq" id="WP_004626825.1">
    <property type="nucleotide sequence ID" value="NZ_AORV01000040.1"/>
</dbReference>
<dbReference type="PANTHER" id="PTHR34047:SF7">
    <property type="entry name" value="RNA-DIRECTED DNA POLYMERASE"/>
    <property type="match status" value="1"/>
</dbReference>
<evidence type="ECO:0000256" key="1">
    <source>
        <dbReference type="ARBA" id="ARBA00012493"/>
    </source>
</evidence>
<dbReference type="PANTHER" id="PTHR34047">
    <property type="entry name" value="NUCLEAR INTRON MATURASE 1, MITOCHONDRIAL-RELATED"/>
    <property type="match status" value="1"/>
</dbReference>
<dbReference type="EMBL" id="AORV01000040">
    <property type="protein sequence ID" value="EMS71283.1"/>
    <property type="molecule type" value="Genomic_DNA"/>
</dbReference>
<keyword evidence="3" id="KW-0548">Nucleotidyltransferase</keyword>
<dbReference type="SUPFAM" id="SSF56672">
    <property type="entry name" value="DNA/RNA polymerases"/>
    <property type="match status" value="1"/>
</dbReference>
<evidence type="ECO:0000256" key="5">
    <source>
        <dbReference type="ARBA" id="ARBA00022842"/>
    </source>
</evidence>
<organism evidence="11 12">
    <name type="scientific">Ruminiclostridium cellobioparum subsp. termitidis CT1112</name>
    <dbReference type="NCBI Taxonomy" id="1195236"/>
    <lineage>
        <taxon>Bacteria</taxon>
        <taxon>Bacillati</taxon>
        <taxon>Bacillota</taxon>
        <taxon>Clostridia</taxon>
        <taxon>Eubacteriales</taxon>
        <taxon>Oscillospiraceae</taxon>
        <taxon>Ruminiclostridium</taxon>
    </lineage>
</organism>
<keyword evidence="2" id="KW-0808">Transferase</keyword>
<evidence type="ECO:0000256" key="9">
    <source>
        <dbReference type="ARBA" id="ARBA00048173"/>
    </source>
</evidence>
<comment type="similarity">
    <text evidence="8">Belongs to the bacterial reverse transcriptase family.</text>
</comment>
<dbReference type="PATRIC" id="fig|1195236.3.peg.3198"/>
<evidence type="ECO:0000256" key="2">
    <source>
        <dbReference type="ARBA" id="ARBA00022679"/>
    </source>
</evidence>
<dbReference type="eggNOG" id="COG3344">
    <property type="taxonomic scope" value="Bacteria"/>
</dbReference>